<accession>A0A1C2J2J4</accession>
<evidence type="ECO:0000313" key="4">
    <source>
        <dbReference type="Proteomes" id="UP000094893"/>
    </source>
</evidence>
<dbReference type="AlphaFoldDB" id="A0A1C2J2J4"/>
<dbReference type="Gene3D" id="3.40.50.1010">
    <property type="entry name" value="5'-nuclease"/>
    <property type="match status" value="1"/>
</dbReference>
<name>A0A1C2J2J4_ACITH</name>
<dbReference type="InterPro" id="IPR029060">
    <property type="entry name" value="PIN-like_dom_sf"/>
</dbReference>
<reference evidence="3 4" key="1">
    <citation type="journal article" date="2016" name="Int. J. Mol. Sci.">
        <title>Comparative genomics of the extreme acidophile Acidithiobacillus thiooxidans reveals intraspecific divergence and niche adaptation.</title>
        <authorList>
            <person name="Zhang X."/>
            <person name="Feng X."/>
            <person name="Tao J."/>
            <person name="Ma L."/>
            <person name="Xiao Y."/>
            <person name="Liang Y."/>
            <person name="Liu X."/>
            <person name="Yin H."/>
        </authorList>
    </citation>
    <scope>NUCLEOTIDE SEQUENCE [LARGE SCALE GENOMIC DNA]</scope>
    <source>
        <strain evidence="3 4">A02</strain>
        <strain evidence="2">DXS-W</strain>
    </source>
</reference>
<gene>
    <name evidence="2" type="ORF">A6M23_20295</name>
    <name evidence="3" type="ORF">A6P07_14755</name>
</gene>
<evidence type="ECO:0000259" key="1">
    <source>
        <dbReference type="Pfam" id="PF01850"/>
    </source>
</evidence>
<dbReference type="RefSeq" id="WP_024893526.1">
    <property type="nucleotide sequence ID" value="NZ_LWRY01000302.1"/>
</dbReference>
<dbReference type="STRING" id="930.GCA_002079865_01987"/>
<dbReference type="InterPro" id="IPR002716">
    <property type="entry name" value="PIN_dom"/>
</dbReference>
<dbReference type="EMBL" id="LWSA01000202">
    <property type="protein sequence ID" value="OCX70253.1"/>
    <property type="molecule type" value="Genomic_DNA"/>
</dbReference>
<feature type="domain" description="PIN" evidence="1">
    <location>
        <begin position="4"/>
        <end position="112"/>
    </location>
</feature>
<organism evidence="3 4">
    <name type="scientific">Acidithiobacillus thiooxidans</name>
    <name type="common">Thiobacillus thiooxidans</name>
    <dbReference type="NCBI Taxonomy" id="930"/>
    <lineage>
        <taxon>Bacteria</taxon>
        <taxon>Pseudomonadati</taxon>
        <taxon>Pseudomonadota</taxon>
        <taxon>Acidithiobacillia</taxon>
        <taxon>Acidithiobacillales</taxon>
        <taxon>Acidithiobacillaceae</taxon>
        <taxon>Acidithiobacillus</taxon>
    </lineage>
</organism>
<dbReference type="Proteomes" id="UP000094893">
    <property type="component" value="Unassembled WGS sequence"/>
</dbReference>
<dbReference type="CDD" id="cd09874">
    <property type="entry name" value="PIN_MT3492-like"/>
    <property type="match status" value="1"/>
</dbReference>
<dbReference type="Proteomes" id="UP000095008">
    <property type="component" value="Unassembled WGS sequence"/>
</dbReference>
<comment type="caution">
    <text evidence="3">The sequence shown here is derived from an EMBL/GenBank/DDBJ whole genome shotgun (WGS) entry which is preliminary data.</text>
</comment>
<dbReference type="OrthoDB" id="5568064at2"/>
<keyword evidence="5" id="KW-1185">Reference proteome</keyword>
<dbReference type="SUPFAM" id="SSF88723">
    <property type="entry name" value="PIN domain-like"/>
    <property type="match status" value="1"/>
</dbReference>
<dbReference type="Pfam" id="PF01850">
    <property type="entry name" value="PIN"/>
    <property type="match status" value="1"/>
</dbReference>
<evidence type="ECO:0000313" key="5">
    <source>
        <dbReference type="Proteomes" id="UP000095008"/>
    </source>
</evidence>
<sequence>MILFCDTSALVKLYLTEAHSDAVKTLLAQADVVAGCRIAWAEACAALSRRGRESPTDMPLIEQAKQYLAKDWPHYLIIEVTQHIVEQAGDYADAFALRGYDSVQLAAAHEIQQISGNSVMFACFDLRLNKAAQLLGMEVPFLQKSGR</sequence>
<evidence type="ECO:0000313" key="3">
    <source>
        <dbReference type="EMBL" id="OCX70253.1"/>
    </source>
</evidence>
<dbReference type="EMBL" id="LWRY01000302">
    <property type="protein sequence ID" value="OCX67766.1"/>
    <property type="molecule type" value="Genomic_DNA"/>
</dbReference>
<evidence type="ECO:0000313" key="2">
    <source>
        <dbReference type="EMBL" id="OCX67766.1"/>
    </source>
</evidence>
<dbReference type="eggNOG" id="COG1848">
    <property type="taxonomic scope" value="Bacteria"/>
</dbReference>
<proteinExistence type="predicted"/>
<protein>
    <submittedName>
        <fullName evidence="3">Twitching motility protein PilT</fullName>
    </submittedName>
</protein>